<evidence type="ECO:0000256" key="4">
    <source>
        <dbReference type="ARBA" id="ARBA00022723"/>
    </source>
</evidence>
<evidence type="ECO:0000256" key="1">
    <source>
        <dbReference type="ARBA" id="ARBA00004651"/>
    </source>
</evidence>
<dbReference type="SFLD" id="SFLDG00002">
    <property type="entry name" value="C1.7:_P-type_atpase_like"/>
    <property type="match status" value="1"/>
</dbReference>
<dbReference type="InterPro" id="IPR006068">
    <property type="entry name" value="ATPase_P-typ_cation-transptr_C"/>
</dbReference>
<dbReference type="Pfam" id="PF00122">
    <property type="entry name" value="E1-E2_ATPase"/>
    <property type="match status" value="1"/>
</dbReference>
<dbReference type="EMBL" id="LT554985">
    <property type="protein sequence ID" value="SAM09078.1"/>
    <property type="molecule type" value="Genomic_DNA"/>
</dbReference>
<dbReference type="InterPro" id="IPR008250">
    <property type="entry name" value="ATPase_P-typ_transduc_dom_A_sf"/>
</dbReference>
<feature type="transmembrane region" description="Helical" evidence="13">
    <location>
        <begin position="959"/>
        <end position="982"/>
    </location>
</feature>
<dbReference type="GO" id="GO:0005524">
    <property type="term" value="F:ATP binding"/>
    <property type="evidence" value="ECO:0007669"/>
    <property type="project" value="UniProtKB-KW"/>
</dbReference>
<feature type="transmembrane region" description="Helical" evidence="13">
    <location>
        <begin position="988"/>
        <end position="1007"/>
    </location>
</feature>
<protein>
    <recommendedName>
        <fullName evidence="11">Sodium/potassium exporting P-type ATPase 1</fullName>
    </recommendedName>
</protein>
<dbReference type="Pfam" id="PF00689">
    <property type="entry name" value="Cation_ATPase_C"/>
    <property type="match status" value="1"/>
</dbReference>
<feature type="region of interest" description="Disordered" evidence="12">
    <location>
        <begin position="428"/>
        <end position="486"/>
    </location>
</feature>
<dbReference type="InterPro" id="IPR036412">
    <property type="entry name" value="HAD-like_sf"/>
</dbReference>
<dbReference type="GO" id="GO:0005886">
    <property type="term" value="C:plasma membrane"/>
    <property type="evidence" value="ECO:0007669"/>
    <property type="project" value="UniProtKB-SubCell"/>
</dbReference>
<dbReference type="InParanoid" id="A0A168SWR1"/>
<evidence type="ECO:0000256" key="9">
    <source>
        <dbReference type="ARBA" id="ARBA00023136"/>
    </source>
</evidence>
<dbReference type="InterPro" id="IPR023214">
    <property type="entry name" value="HAD_sf"/>
</dbReference>
<feature type="domain" description="Cation-transporting P-type ATPase N-terminal" evidence="14">
    <location>
        <begin position="14"/>
        <end position="88"/>
    </location>
</feature>
<dbReference type="Pfam" id="PF13246">
    <property type="entry name" value="Cation_ATPase"/>
    <property type="match status" value="1"/>
</dbReference>
<evidence type="ECO:0000256" key="12">
    <source>
        <dbReference type="SAM" id="MobiDB-lite"/>
    </source>
</evidence>
<dbReference type="SFLD" id="SFLDS00003">
    <property type="entry name" value="Haloacid_Dehalogenase"/>
    <property type="match status" value="1"/>
</dbReference>
<dbReference type="Gene3D" id="3.40.50.1000">
    <property type="entry name" value="HAD superfamily/HAD-like"/>
    <property type="match status" value="2"/>
</dbReference>
<feature type="transmembrane region" description="Helical" evidence="13">
    <location>
        <begin position="871"/>
        <end position="891"/>
    </location>
</feature>
<dbReference type="InterPro" id="IPR023299">
    <property type="entry name" value="ATPase_P-typ_cyto_dom_N"/>
</dbReference>
<organism evidence="15">
    <name type="scientific">Absidia glauca</name>
    <name type="common">Pin mould</name>
    <dbReference type="NCBI Taxonomy" id="4829"/>
    <lineage>
        <taxon>Eukaryota</taxon>
        <taxon>Fungi</taxon>
        <taxon>Fungi incertae sedis</taxon>
        <taxon>Mucoromycota</taxon>
        <taxon>Mucoromycotina</taxon>
        <taxon>Mucoromycetes</taxon>
        <taxon>Mucorales</taxon>
        <taxon>Cunninghamellaceae</taxon>
        <taxon>Absidia</taxon>
    </lineage>
</organism>
<dbReference type="GO" id="GO:0019829">
    <property type="term" value="F:ATPase-coupled monoatomic cation transmembrane transporter activity"/>
    <property type="evidence" value="ECO:0007669"/>
    <property type="project" value="UniProtKB-ARBA"/>
</dbReference>
<dbReference type="OrthoDB" id="116380at2759"/>
<dbReference type="PROSITE" id="PS00154">
    <property type="entry name" value="ATPASE_E1_E2"/>
    <property type="match status" value="1"/>
</dbReference>
<dbReference type="PANTHER" id="PTHR42861">
    <property type="entry name" value="CALCIUM-TRANSPORTING ATPASE"/>
    <property type="match status" value="1"/>
</dbReference>
<keyword evidence="5" id="KW-0547">Nucleotide-binding</keyword>
<keyword evidence="6" id="KW-0067">ATP-binding</keyword>
<gene>
    <name evidence="15" type="primary">ABSGL_14752.1 scaffold 14966</name>
</gene>
<keyword evidence="2" id="KW-1003">Cell membrane</keyword>
<feature type="transmembrane region" description="Helical" evidence="13">
    <location>
        <begin position="255"/>
        <end position="275"/>
    </location>
</feature>
<dbReference type="SFLD" id="SFLDF00027">
    <property type="entry name" value="p-type_atpase"/>
    <property type="match status" value="1"/>
</dbReference>
<evidence type="ECO:0000256" key="10">
    <source>
        <dbReference type="ARBA" id="ARBA00038148"/>
    </source>
</evidence>
<dbReference type="GO" id="GO:0140352">
    <property type="term" value="P:export from cell"/>
    <property type="evidence" value="ECO:0007669"/>
    <property type="project" value="UniProtKB-ARBA"/>
</dbReference>
<evidence type="ECO:0000256" key="3">
    <source>
        <dbReference type="ARBA" id="ARBA00022692"/>
    </source>
</evidence>
<evidence type="ECO:0000313" key="15">
    <source>
        <dbReference type="EMBL" id="SAM09078.1"/>
    </source>
</evidence>
<dbReference type="GO" id="GO:0046872">
    <property type="term" value="F:metal ion binding"/>
    <property type="evidence" value="ECO:0007669"/>
    <property type="project" value="UniProtKB-KW"/>
</dbReference>
<dbReference type="InterPro" id="IPR023298">
    <property type="entry name" value="ATPase_P-typ_TM_dom_sf"/>
</dbReference>
<comment type="subcellular location">
    <subcellularLocation>
        <location evidence="1">Cell membrane</location>
        <topology evidence="1">Multi-pass membrane protein</topology>
    </subcellularLocation>
</comment>
<feature type="transmembrane region" description="Helical" evidence="13">
    <location>
        <begin position="63"/>
        <end position="83"/>
    </location>
</feature>
<keyword evidence="9 13" id="KW-0472">Membrane</keyword>
<sequence>MAVSEKLSDDRRIWYHTKTIESTESSLRTSSTTGLDPEEVISRQQTHGFNELSADSGPKWIKVLLRQFIDAMNWIFLIFAAASYALNDYATGTMLVVITLLNLYLSFSQEYAAEQTLAALRSLSSPMAHVIRGGHELQIESRELVPGDLLLIKEGDSVAADIRLTYVSNLEADEALLTGESVPVAKTLAAFEKTDVPLGDRTNVAYSSTLVSKGRGQGIVIATGMHTEIGKVATKLNEAGDGDTTQLQKSLNKMYIALMVASALCVIIVLASVKFKANYDVGMYCMTAAMSVLPAGLTTVLTVSLVMGGKEMTVQKAVVRKLKCLETLGSVTNIFSDKTGTLTMAKMVVVRFWTPQQGYFYVEPNGLAPYGKVYPTDGLVDTIEHYDDDLAALDTTDSADAPLDPEVKHLVMCAALCNMSSIRSKIDDGGDSNSNRVMKNDKDGISSTPTVEDVGYYDNEDTMDDEKTTKTAAHKKQGKAGSSSDDWIASGAPTEVALQVLAYKFGMGKPDLVSKKGWEVLAEFQFDSTIKRMSTLCANKEGRKVVLFTKGAAERILPLCSNMASDPDEMNRVHATVDDLASKGLRVMAMAYRSMDDVAIDKAKSMSRDDIENDLVFVGLTGIYDPPRAESRQAVNEAHRAGISVHMLTGDHEITATAIAKEINILDETTMSKETLRSLVVTGTQFDAMTDDEIDKLDRLPLVVARCSPETKVKMILASKRRHNVSAMTGDGVNDSPSLRIADVGIAMGKNGSDVAKQASDIILTDDNFATIIRAIAEGRRIYQNMQRFLLYYWICLAGGAIVVLVALVLRDPNGQSVAPLSTLQMILVYIAFTPPAGTLSMQPASATVMLEPPRPSKESLFNKEILMDTFAYSVGTACVCAVAFFVPLYAGVNGPSGVAGNNCDSDYQPWLCDSLYRSRGSLLATYLLTSLVTMVHCRSYRVYEWNVEGIKKTLRSRVFVGVLVFDLVVLVLFLYIPVVAIKGFRQLGISWEWGMDVGLVILYIAFGEGYKWCKRHTMAAPVNCQPDSSPSSASSIV</sequence>
<comment type="similarity">
    <text evidence="10">Belongs to the cation transport ATPase (P-type) (TC 3.A.3) family.</text>
</comment>
<dbReference type="GO" id="GO:0046873">
    <property type="term" value="F:metal ion transmembrane transporter activity"/>
    <property type="evidence" value="ECO:0007669"/>
    <property type="project" value="UniProtKB-ARBA"/>
</dbReference>
<dbReference type="InterPro" id="IPR044492">
    <property type="entry name" value="P_typ_ATPase_HD_dom"/>
</dbReference>
<dbReference type="STRING" id="4829.A0A168SWR1"/>
<proteinExistence type="inferred from homology"/>
<dbReference type="Gene3D" id="2.70.150.10">
    <property type="entry name" value="Calcium-transporting ATPase, cytoplasmic transduction domain A"/>
    <property type="match status" value="1"/>
</dbReference>
<dbReference type="GO" id="GO:0015662">
    <property type="term" value="F:P-type ion transporter activity"/>
    <property type="evidence" value="ECO:0007669"/>
    <property type="project" value="UniProtKB-ARBA"/>
</dbReference>
<dbReference type="SUPFAM" id="SSF81653">
    <property type="entry name" value="Calcium ATPase, transduction domain A"/>
    <property type="match status" value="1"/>
</dbReference>
<dbReference type="InterPro" id="IPR001757">
    <property type="entry name" value="P_typ_ATPase"/>
</dbReference>
<dbReference type="SUPFAM" id="SSF81665">
    <property type="entry name" value="Calcium ATPase, transmembrane domain M"/>
    <property type="match status" value="1"/>
</dbReference>
<evidence type="ECO:0000259" key="14">
    <source>
        <dbReference type="SMART" id="SM00831"/>
    </source>
</evidence>
<keyword evidence="16" id="KW-1185">Reference proteome</keyword>
<feature type="transmembrane region" description="Helical" evidence="13">
    <location>
        <begin position="89"/>
        <end position="107"/>
    </location>
</feature>
<evidence type="ECO:0000256" key="5">
    <source>
        <dbReference type="ARBA" id="ARBA00022741"/>
    </source>
</evidence>
<keyword evidence="8 13" id="KW-1133">Transmembrane helix</keyword>
<dbReference type="Pfam" id="PF00690">
    <property type="entry name" value="Cation_ATPase_N"/>
    <property type="match status" value="1"/>
</dbReference>
<feature type="transmembrane region" description="Helical" evidence="13">
    <location>
        <begin position="790"/>
        <end position="810"/>
    </location>
</feature>
<name>A0A168SWR1_ABSGL</name>
<evidence type="ECO:0000256" key="7">
    <source>
        <dbReference type="ARBA" id="ARBA00022967"/>
    </source>
</evidence>
<reference evidence="15" key="1">
    <citation type="submission" date="2016-04" db="EMBL/GenBank/DDBJ databases">
        <authorList>
            <person name="Evans L.H."/>
            <person name="Alamgir A."/>
            <person name="Owens N."/>
            <person name="Weber N.D."/>
            <person name="Virtaneva K."/>
            <person name="Barbian K."/>
            <person name="Babar A."/>
            <person name="Rosenke K."/>
        </authorList>
    </citation>
    <scope>NUCLEOTIDE SEQUENCE [LARGE SCALE GENOMIC DNA]</scope>
    <source>
        <strain evidence="15">CBS 101.48</strain>
    </source>
</reference>
<dbReference type="Gene3D" id="1.20.1110.10">
    <property type="entry name" value="Calcium-transporting ATPase, transmembrane domain"/>
    <property type="match status" value="2"/>
</dbReference>
<dbReference type="InterPro" id="IPR018303">
    <property type="entry name" value="ATPase_P-typ_P_site"/>
</dbReference>
<accession>A0A168SWR1</accession>
<keyword evidence="3 13" id="KW-0812">Transmembrane</keyword>
<keyword evidence="4" id="KW-0479">Metal-binding</keyword>
<dbReference type="OMA" id="TIIRAIC"/>
<evidence type="ECO:0000313" key="16">
    <source>
        <dbReference type="Proteomes" id="UP000078561"/>
    </source>
</evidence>
<dbReference type="FunFam" id="2.70.150.10:FF:000016">
    <property type="entry name" value="Calcium-transporting P-type ATPase putative"/>
    <property type="match status" value="1"/>
</dbReference>
<dbReference type="SMART" id="SM00831">
    <property type="entry name" value="Cation_ATPase_N"/>
    <property type="match status" value="1"/>
</dbReference>
<dbReference type="SUPFAM" id="SSF81660">
    <property type="entry name" value="Metal cation-transporting ATPase, ATP-binding domain N"/>
    <property type="match status" value="1"/>
</dbReference>
<dbReference type="PRINTS" id="PR00119">
    <property type="entry name" value="CATATPASE"/>
</dbReference>
<dbReference type="AlphaFoldDB" id="A0A168SWR1"/>
<evidence type="ECO:0000256" key="13">
    <source>
        <dbReference type="SAM" id="Phobius"/>
    </source>
</evidence>
<dbReference type="Gene3D" id="3.40.1110.10">
    <property type="entry name" value="Calcium-transporting ATPase, cytoplasmic domain N"/>
    <property type="match status" value="2"/>
</dbReference>
<evidence type="ECO:0000256" key="11">
    <source>
        <dbReference type="ARBA" id="ARBA00073741"/>
    </source>
</evidence>
<dbReference type="PRINTS" id="PR00120">
    <property type="entry name" value="HATPASE"/>
</dbReference>
<dbReference type="GO" id="GO:0016887">
    <property type="term" value="F:ATP hydrolysis activity"/>
    <property type="evidence" value="ECO:0007669"/>
    <property type="project" value="InterPro"/>
</dbReference>
<keyword evidence="7" id="KW-1278">Translocase</keyword>
<dbReference type="FunFam" id="3.40.50.1000:FF:000028">
    <property type="entry name" value="Calcium-transporting P-type ATPase, putative"/>
    <property type="match status" value="1"/>
</dbReference>
<dbReference type="GO" id="GO:0098662">
    <property type="term" value="P:inorganic cation transmembrane transport"/>
    <property type="evidence" value="ECO:0007669"/>
    <property type="project" value="UniProtKB-ARBA"/>
</dbReference>
<feature type="transmembrane region" description="Helical" evidence="13">
    <location>
        <begin position="921"/>
        <end position="938"/>
    </location>
</feature>
<evidence type="ECO:0000256" key="6">
    <source>
        <dbReference type="ARBA" id="ARBA00022840"/>
    </source>
</evidence>
<dbReference type="InterPro" id="IPR004014">
    <property type="entry name" value="ATPase_P-typ_cation-transptr_N"/>
</dbReference>
<dbReference type="SUPFAM" id="SSF56784">
    <property type="entry name" value="HAD-like"/>
    <property type="match status" value="1"/>
</dbReference>
<dbReference type="InterPro" id="IPR059000">
    <property type="entry name" value="ATPase_P-type_domA"/>
</dbReference>
<dbReference type="NCBIfam" id="TIGR01494">
    <property type="entry name" value="ATPase_P-type"/>
    <property type="match status" value="2"/>
</dbReference>
<evidence type="ECO:0000256" key="2">
    <source>
        <dbReference type="ARBA" id="ARBA00022475"/>
    </source>
</evidence>
<dbReference type="Proteomes" id="UP000078561">
    <property type="component" value="Unassembled WGS sequence"/>
</dbReference>
<feature type="transmembrane region" description="Helical" evidence="13">
    <location>
        <begin position="281"/>
        <end position="306"/>
    </location>
</feature>
<evidence type="ECO:0000256" key="8">
    <source>
        <dbReference type="ARBA" id="ARBA00022989"/>
    </source>
</evidence>